<keyword evidence="3" id="KW-1185">Reference proteome</keyword>
<keyword evidence="1" id="KW-1133">Transmembrane helix</keyword>
<keyword evidence="1" id="KW-0472">Membrane</keyword>
<feature type="transmembrane region" description="Helical" evidence="1">
    <location>
        <begin position="117"/>
        <end position="145"/>
    </location>
</feature>
<name>A0A5C8ZHB2_9ACTN</name>
<organism evidence="2 3">
    <name type="scientific">Quadrisphaera setariae</name>
    <dbReference type="NCBI Taxonomy" id="2593304"/>
    <lineage>
        <taxon>Bacteria</taxon>
        <taxon>Bacillati</taxon>
        <taxon>Actinomycetota</taxon>
        <taxon>Actinomycetes</taxon>
        <taxon>Kineosporiales</taxon>
        <taxon>Kineosporiaceae</taxon>
        <taxon>Quadrisphaera</taxon>
    </lineage>
</organism>
<evidence type="ECO:0000256" key="1">
    <source>
        <dbReference type="SAM" id="Phobius"/>
    </source>
</evidence>
<feature type="transmembrane region" description="Helical" evidence="1">
    <location>
        <begin position="157"/>
        <end position="177"/>
    </location>
</feature>
<dbReference type="AlphaFoldDB" id="A0A5C8ZHB2"/>
<dbReference type="RefSeq" id="WP_147925355.1">
    <property type="nucleotide sequence ID" value="NZ_VKAC01000003.1"/>
</dbReference>
<proteinExistence type="predicted"/>
<dbReference type="SUPFAM" id="SSF48317">
    <property type="entry name" value="Acid phosphatase/Vanadium-dependent haloperoxidase"/>
    <property type="match status" value="1"/>
</dbReference>
<dbReference type="Proteomes" id="UP000321234">
    <property type="component" value="Unassembled WGS sequence"/>
</dbReference>
<feature type="transmembrane region" description="Helical" evidence="1">
    <location>
        <begin position="27"/>
        <end position="46"/>
    </location>
</feature>
<gene>
    <name evidence="2" type="ORF">FMM08_05370</name>
</gene>
<accession>A0A5C8ZHB2</accession>
<evidence type="ECO:0000313" key="3">
    <source>
        <dbReference type="Proteomes" id="UP000321234"/>
    </source>
</evidence>
<comment type="caution">
    <text evidence="2">The sequence shown here is derived from an EMBL/GenBank/DDBJ whole genome shotgun (WGS) entry which is preliminary data.</text>
</comment>
<reference evidence="2 3" key="1">
    <citation type="submission" date="2019-07" db="EMBL/GenBank/DDBJ databases">
        <title>Quadrisphaera sp. strain DD2A genome sequencing and assembly.</title>
        <authorList>
            <person name="Kim I."/>
        </authorList>
    </citation>
    <scope>NUCLEOTIDE SEQUENCE [LARGE SCALE GENOMIC DNA]</scope>
    <source>
        <strain evidence="2 3">DD2A</strain>
    </source>
</reference>
<keyword evidence="1" id="KW-0812">Transmembrane</keyword>
<feature type="transmembrane region" description="Helical" evidence="1">
    <location>
        <begin position="66"/>
        <end position="85"/>
    </location>
</feature>
<dbReference type="EMBL" id="VKAC01000003">
    <property type="protein sequence ID" value="TXR56934.1"/>
    <property type="molecule type" value="Genomic_DNA"/>
</dbReference>
<sequence length="178" mass="17221">MAPTVLAAVVPVVVGSAADGWRGAGLAAAGAVVAVVPGLLLVLHLVRRGRVVDHHLPDRADRPRVLGAAGVGVVAAAALVASLGAPPALRVLFAAMVVLLAVVVVVSSRWKVSLHAAAAAASLGALLAALGPWALVGLPLLVVLAASRVVLGAHTPAQVLVGLALGAAAAAVAARLAG</sequence>
<evidence type="ECO:0000313" key="2">
    <source>
        <dbReference type="EMBL" id="TXR56934.1"/>
    </source>
</evidence>
<feature type="transmembrane region" description="Helical" evidence="1">
    <location>
        <begin position="91"/>
        <end position="110"/>
    </location>
</feature>
<dbReference type="InterPro" id="IPR036938">
    <property type="entry name" value="PAP2/HPO_sf"/>
</dbReference>
<protein>
    <submittedName>
        <fullName evidence="2">Phosphatase PAP2 family protein</fullName>
    </submittedName>
</protein>
<dbReference type="Gene3D" id="1.20.144.10">
    <property type="entry name" value="Phosphatidic acid phosphatase type 2/haloperoxidase"/>
    <property type="match status" value="1"/>
</dbReference>